<accession>A0A1D9M9R9</accession>
<dbReference type="EMBL" id="CP017781">
    <property type="protein sequence ID" value="AOZ68593.1"/>
    <property type="molecule type" value="Genomic_DNA"/>
</dbReference>
<dbReference type="KEGG" id="rhp:LPB142_04060"/>
<gene>
    <name evidence="1" type="ORF">LPB142_04060</name>
</gene>
<dbReference type="Proteomes" id="UP000176562">
    <property type="component" value="Chromosome"/>
</dbReference>
<dbReference type="STRING" id="1850250.LPB142_04060"/>
<reference evidence="1 2" key="1">
    <citation type="submission" date="2016-10" db="EMBL/GenBank/DDBJ databases">
        <title>Rhodobacter sp. LPB0142, isolated from sea water.</title>
        <authorList>
            <person name="Kim E."/>
            <person name="Yi H."/>
        </authorList>
    </citation>
    <scope>NUCLEOTIDE SEQUENCE [LARGE SCALE GENOMIC DNA]</scope>
    <source>
        <strain evidence="1 2">LPB0142</strain>
    </source>
</reference>
<proteinExistence type="predicted"/>
<protein>
    <submittedName>
        <fullName evidence="1">Uncharacterized protein</fullName>
    </submittedName>
</protein>
<sequence length="102" mass="11490">MARALHLIELNKRTKEAALAKKERDMARRRGAAIRELYWSDEEIAAENERLRAEIDQWIAEGRVTVCPAFGLKGDRADLKSAADVAHVMKNWVITDETDAAA</sequence>
<dbReference type="RefSeq" id="WP_071165594.1">
    <property type="nucleotide sequence ID" value="NZ_CP017781.1"/>
</dbReference>
<organism evidence="1 2">
    <name type="scientific">Rhodobacter xanthinilyticus</name>
    <dbReference type="NCBI Taxonomy" id="1850250"/>
    <lineage>
        <taxon>Bacteria</taxon>
        <taxon>Pseudomonadati</taxon>
        <taxon>Pseudomonadota</taxon>
        <taxon>Alphaproteobacteria</taxon>
        <taxon>Rhodobacterales</taxon>
        <taxon>Rhodobacter group</taxon>
        <taxon>Rhodobacter</taxon>
    </lineage>
</organism>
<evidence type="ECO:0000313" key="1">
    <source>
        <dbReference type="EMBL" id="AOZ68593.1"/>
    </source>
</evidence>
<evidence type="ECO:0000313" key="2">
    <source>
        <dbReference type="Proteomes" id="UP000176562"/>
    </source>
</evidence>
<dbReference type="AlphaFoldDB" id="A0A1D9M9R9"/>
<name>A0A1D9M9R9_9RHOB</name>
<keyword evidence="2" id="KW-1185">Reference proteome</keyword>